<dbReference type="GO" id="GO:0000725">
    <property type="term" value="P:recombinational repair"/>
    <property type="evidence" value="ECO:0007669"/>
    <property type="project" value="TreeGrafter"/>
</dbReference>
<feature type="non-terminal residue" evidence="13">
    <location>
        <position position="1"/>
    </location>
</feature>
<dbReference type="InterPro" id="IPR013986">
    <property type="entry name" value="DExx_box_DNA_helicase_dom_sf"/>
</dbReference>
<dbReference type="InterPro" id="IPR027417">
    <property type="entry name" value="P-loop_NTPase"/>
</dbReference>
<dbReference type="EMBL" id="UINC01099396">
    <property type="protein sequence ID" value="SVC58643.1"/>
    <property type="molecule type" value="Genomic_DNA"/>
</dbReference>
<dbReference type="GO" id="GO:0003677">
    <property type="term" value="F:DNA binding"/>
    <property type="evidence" value="ECO:0007669"/>
    <property type="project" value="UniProtKB-KW"/>
</dbReference>
<sequence>FIEKKKSGALPYANPEEIEYVSLLENLVKVYKRYDAFKIKQDIMDFDDLIVLTYHLLHDKTKKHILTQLKNKYKYILIDEFQDNNFAQFEIVKTLVTDENITVVGDSDQSIYRFQGAYPEIFADFKKTYPNYKEIQLIKNYRNSDSVVKVSSQLLMQSSTHVPKQLVSTKSSKEKVSVVGCANSFDEAEFVKREIQELIKSNKGKVSFRDFAVLSRKQRTGLKVVELLTASGIPANYVGKSRIFESPSARTVLAFLRTIADPAHSMLYITKLLHDYSISELNISKINKEASYRAKDKDDGDYAFEVISDLKLSRPKLSAITQETQIKEVSDMLKEFIQIAKDNPITNVIYQIVREKTDIFKNTMDDTFEN</sequence>
<feature type="non-terminal residue" evidence="13">
    <location>
        <position position="370"/>
    </location>
</feature>
<evidence type="ECO:0000256" key="2">
    <source>
        <dbReference type="ARBA" id="ARBA00022741"/>
    </source>
</evidence>
<dbReference type="Pfam" id="PF00580">
    <property type="entry name" value="UvrD-helicase"/>
    <property type="match status" value="1"/>
</dbReference>
<keyword evidence="3" id="KW-0378">Hydrolase</keyword>
<evidence type="ECO:0000256" key="6">
    <source>
        <dbReference type="ARBA" id="ARBA00023125"/>
    </source>
</evidence>
<dbReference type="InterPro" id="IPR014017">
    <property type="entry name" value="DNA_helicase_UvrD-like_C"/>
</dbReference>
<name>A0A382NBR8_9ZZZZ</name>
<keyword evidence="5" id="KW-0067">ATP-binding</keyword>
<dbReference type="GO" id="GO:0005524">
    <property type="term" value="F:ATP binding"/>
    <property type="evidence" value="ECO:0007669"/>
    <property type="project" value="UniProtKB-KW"/>
</dbReference>
<dbReference type="PROSITE" id="PS51217">
    <property type="entry name" value="UVRD_HELICASE_CTER"/>
    <property type="match status" value="1"/>
</dbReference>
<reference evidence="13" key="1">
    <citation type="submission" date="2018-05" db="EMBL/GenBank/DDBJ databases">
        <authorList>
            <person name="Lanie J.A."/>
            <person name="Ng W.-L."/>
            <person name="Kazmierczak K.M."/>
            <person name="Andrzejewski T.M."/>
            <person name="Davidsen T.M."/>
            <person name="Wayne K.J."/>
            <person name="Tettelin H."/>
            <person name="Glass J.I."/>
            <person name="Rusch D."/>
            <person name="Podicherti R."/>
            <person name="Tsui H.-C.T."/>
            <person name="Winkler M.E."/>
        </authorList>
    </citation>
    <scope>NUCLEOTIDE SEQUENCE</scope>
</reference>
<comment type="catalytic activity">
    <reaction evidence="10">
        <text>ATP + H2O = ADP + phosphate + H(+)</text>
        <dbReference type="Rhea" id="RHEA:13065"/>
        <dbReference type="ChEBI" id="CHEBI:15377"/>
        <dbReference type="ChEBI" id="CHEBI:15378"/>
        <dbReference type="ChEBI" id="CHEBI:30616"/>
        <dbReference type="ChEBI" id="CHEBI:43474"/>
        <dbReference type="ChEBI" id="CHEBI:456216"/>
        <dbReference type="EC" id="5.6.2.4"/>
    </reaction>
</comment>
<feature type="domain" description="UvrD-like helicase C-terminal" evidence="12">
    <location>
        <begin position="145"/>
        <end position="370"/>
    </location>
</feature>
<dbReference type="PANTHER" id="PTHR11070">
    <property type="entry name" value="UVRD / RECB / PCRA DNA HELICASE FAMILY MEMBER"/>
    <property type="match status" value="1"/>
</dbReference>
<evidence type="ECO:0000256" key="8">
    <source>
        <dbReference type="ARBA" id="ARBA00034617"/>
    </source>
</evidence>
<evidence type="ECO:0000256" key="7">
    <source>
        <dbReference type="ARBA" id="ARBA00023235"/>
    </source>
</evidence>
<evidence type="ECO:0000256" key="9">
    <source>
        <dbReference type="ARBA" id="ARBA00034808"/>
    </source>
</evidence>
<organism evidence="13">
    <name type="scientific">marine metagenome</name>
    <dbReference type="NCBI Taxonomy" id="408172"/>
    <lineage>
        <taxon>unclassified sequences</taxon>
        <taxon>metagenomes</taxon>
        <taxon>ecological metagenomes</taxon>
    </lineage>
</organism>
<proteinExistence type="inferred from homology"/>
<evidence type="ECO:0000256" key="4">
    <source>
        <dbReference type="ARBA" id="ARBA00022806"/>
    </source>
</evidence>
<gene>
    <name evidence="13" type="ORF">METZ01_LOCUS311497</name>
</gene>
<dbReference type="CDD" id="cd17932">
    <property type="entry name" value="DEXQc_UvrD"/>
    <property type="match status" value="1"/>
</dbReference>
<protein>
    <recommendedName>
        <fullName evidence="9">DNA 3'-5' helicase</fullName>
        <ecNumber evidence="9">5.6.2.4</ecNumber>
    </recommendedName>
</protein>
<evidence type="ECO:0000313" key="13">
    <source>
        <dbReference type="EMBL" id="SVC58643.1"/>
    </source>
</evidence>
<dbReference type="Gene3D" id="1.10.10.160">
    <property type="match status" value="1"/>
</dbReference>
<evidence type="ECO:0000256" key="3">
    <source>
        <dbReference type="ARBA" id="ARBA00022801"/>
    </source>
</evidence>
<evidence type="ECO:0000256" key="10">
    <source>
        <dbReference type="ARBA" id="ARBA00048988"/>
    </source>
</evidence>
<dbReference type="Pfam" id="PF13361">
    <property type="entry name" value="UvrD_C"/>
    <property type="match status" value="1"/>
</dbReference>
<dbReference type="InterPro" id="IPR000212">
    <property type="entry name" value="DNA_helicase_UvrD/REP"/>
</dbReference>
<dbReference type="InterPro" id="IPR014016">
    <property type="entry name" value="UvrD-like_ATP-bd"/>
</dbReference>
<keyword evidence="2" id="KW-0547">Nucleotide-binding</keyword>
<keyword evidence="4" id="KW-0347">Helicase</keyword>
<feature type="domain" description="UvrD-like helicase ATP-binding" evidence="11">
    <location>
        <begin position="1"/>
        <end position="144"/>
    </location>
</feature>
<dbReference type="PANTHER" id="PTHR11070:SF2">
    <property type="entry name" value="ATP-DEPENDENT DNA HELICASE SRS2"/>
    <property type="match status" value="1"/>
</dbReference>
<dbReference type="Gene3D" id="3.40.50.300">
    <property type="entry name" value="P-loop containing nucleotide triphosphate hydrolases"/>
    <property type="match status" value="2"/>
</dbReference>
<comment type="similarity">
    <text evidence="1">Belongs to the helicase family. UvrD subfamily.</text>
</comment>
<dbReference type="GO" id="GO:0043138">
    <property type="term" value="F:3'-5' DNA helicase activity"/>
    <property type="evidence" value="ECO:0007669"/>
    <property type="project" value="UniProtKB-EC"/>
</dbReference>
<keyword evidence="6" id="KW-0238">DNA-binding</keyword>
<dbReference type="EC" id="5.6.2.4" evidence="9"/>
<accession>A0A382NBR8</accession>
<dbReference type="Gene3D" id="1.10.486.10">
    <property type="entry name" value="PCRA, domain 4"/>
    <property type="match status" value="1"/>
</dbReference>
<comment type="catalytic activity">
    <reaction evidence="8">
        <text>Couples ATP hydrolysis with the unwinding of duplex DNA by translocating in the 3'-5' direction.</text>
        <dbReference type="EC" id="5.6.2.4"/>
    </reaction>
</comment>
<dbReference type="SUPFAM" id="SSF52540">
    <property type="entry name" value="P-loop containing nucleoside triphosphate hydrolases"/>
    <property type="match status" value="1"/>
</dbReference>
<evidence type="ECO:0000256" key="1">
    <source>
        <dbReference type="ARBA" id="ARBA00009922"/>
    </source>
</evidence>
<evidence type="ECO:0000256" key="5">
    <source>
        <dbReference type="ARBA" id="ARBA00022840"/>
    </source>
</evidence>
<keyword evidence="7" id="KW-0413">Isomerase</keyword>
<evidence type="ECO:0000259" key="11">
    <source>
        <dbReference type="PROSITE" id="PS51198"/>
    </source>
</evidence>
<dbReference type="PROSITE" id="PS51198">
    <property type="entry name" value="UVRD_HELICASE_ATP_BIND"/>
    <property type="match status" value="1"/>
</dbReference>
<dbReference type="GO" id="GO:0016787">
    <property type="term" value="F:hydrolase activity"/>
    <property type="evidence" value="ECO:0007669"/>
    <property type="project" value="UniProtKB-KW"/>
</dbReference>
<dbReference type="AlphaFoldDB" id="A0A382NBR8"/>
<evidence type="ECO:0000259" key="12">
    <source>
        <dbReference type="PROSITE" id="PS51217"/>
    </source>
</evidence>